<keyword evidence="2" id="KW-1185">Reference proteome</keyword>
<protein>
    <submittedName>
        <fullName evidence="1">Uncharacterized protein</fullName>
    </submittedName>
</protein>
<dbReference type="AlphaFoldDB" id="A0A2L2XI17"/>
<accession>A0A2L2XI17</accession>
<proteinExistence type="predicted"/>
<organism evidence="1 2">
    <name type="scientific">Desulfocucumis palustris</name>
    <dbReference type="NCBI Taxonomy" id="1898651"/>
    <lineage>
        <taxon>Bacteria</taxon>
        <taxon>Bacillati</taxon>
        <taxon>Bacillota</taxon>
        <taxon>Clostridia</taxon>
        <taxon>Eubacteriales</taxon>
        <taxon>Desulfocucumaceae</taxon>
        <taxon>Desulfocucumis</taxon>
    </lineage>
</organism>
<dbReference type="EMBL" id="BFAV01000104">
    <property type="protein sequence ID" value="GBF33531.1"/>
    <property type="molecule type" value="Genomic_DNA"/>
</dbReference>
<evidence type="ECO:0000313" key="2">
    <source>
        <dbReference type="Proteomes" id="UP000239549"/>
    </source>
</evidence>
<dbReference type="Proteomes" id="UP000239549">
    <property type="component" value="Unassembled WGS sequence"/>
</dbReference>
<gene>
    <name evidence="1" type="ORF">DCCM_2633</name>
</gene>
<comment type="caution">
    <text evidence="1">The sequence shown here is derived from an EMBL/GenBank/DDBJ whole genome shotgun (WGS) entry which is preliminary data.</text>
</comment>
<evidence type="ECO:0000313" key="1">
    <source>
        <dbReference type="EMBL" id="GBF33531.1"/>
    </source>
</evidence>
<sequence>MQLTFNDNICTLAVFIKVDFFTMCGNSLDEYSTTILTVYPRLKLFRPPN</sequence>
<reference evidence="2" key="1">
    <citation type="submission" date="2018-02" db="EMBL/GenBank/DDBJ databases">
        <title>Genome sequence of Desulfocucumis palustris strain NAW-5.</title>
        <authorList>
            <person name="Watanabe M."/>
            <person name="Kojima H."/>
            <person name="Fukui M."/>
        </authorList>
    </citation>
    <scope>NUCLEOTIDE SEQUENCE [LARGE SCALE GENOMIC DNA]</scope>
    <source>
        <strain evidence="2">NAW-5</strain>
    </source>
</reference>
<name>A0A2L2XI17_9FIRM</name>